<feature type="compositionally biased region" description="Polar residues" evidence="5">
    <location>
        <begin position="189"/>
        <end position="202"/>
    </location>
</feature>
<sequence>MTAEPIQTRSGRRSFCVKFSRTKSDRLPGLAVVAAIGVALAATGCAPSQPGKGSLAERPTLARPADPGVVTIDGVRYVARTDRESVQVGNATWYGPGFHGRKTASGERFDTGLVTAAHRSLPLPSLVKVTNLDNGRTLIVKINDRGPFVRSKILDMSSRGAELLGFRGAGTARVKIQVLEEETRFNALQQQRDQARKNQVASTGKDDDLPDSRYVAVPSAPRVPDRLPEIVGNVRDEARPNPAGLFVAAARATRPQEVASLSEALRRFGPISTAAAAGAIELRIGPFIDPKAASTALKQIADAGYSGARIVPE</sequence>
<dbReference type="Proteomes" id="UP000196655">
    <property type="component" value="Unassembled WGS sequence"/>
</dbReference>
<dbReference type="InterPro" id="IPR034718">
    <property type="entry name" value="RlpA"/>
</dbReference>
<gene>
    <name evidence="3" type="primary">rlpA</name>
    <name evidence="7" type="ORF">BWR60_03950</name>
</gene>
<proteinExistence type="inferred from homology"/>
<comment type="function">
    <text evidence="3">Lytic transglycosylase with a strong preference for naked glycan strands that lack stem peptides.</text>
</comment>
<keyword evidence="2 3" id="KW-0961">Cell wall biogenesis/degradation</keyword>
<dbReference type="STRING" id="1122125.GCA_000423185_03561"/>
<dbReference type="PANTHER" id="PTHR34183">
    <property type="entry name" value="ENDOLYTIC PEPTIDOGLYCAN TRANSGLYCOSYLASE RLPA"/>
    <property type="match status" value="1"/>
</dbReference>
<dbReference type="SUPFAM" id="SSF50685">
    <property type="entry name" value="Barwin-like endoglucanases"/>
    <property type="match status" value="1"/>
</dbReference>
<dbReference type="CDD" id="cd22268">
    <property type="entry name" value="DPBB_RlpA-like"/>
    <property type="match status" value="1"/>
</dbReference>
<keyword evidence="8" id="KW-1185">Reference proteome</keyword>
<dbReference type="EC" id="4.2.2.-" evidence="3"/>
<reference evidence="8" key="1">
    <citation type="submission" date="2017-05" db="EMBL/GenBank/DDBJ databases">
        <authorList>
            <person name="Macchi M."/>
            <person name="Festa S."/>
            <person name="Coppotelli B.M."/>
            <person name="Morelli I.S."/>
        </authorList>
    </citation>
    <scope>NUCLEOTIDE SEQUENCE [LARGE SCALE GENOMIC DNA]</scope>
    <source>
        <strain evidence="8">I</strain>
    </source>
</reference>
<name>A0A211ZTG5_9PROT</name>
<dbReference type="AlphaFoldDB" id="A0A211ZTG5"/>
<evidence type="ECO:0000256" key="2">
    <source>
        <dbReference type="ARBA" id="ARBA00023316"/>
    </source>
</evidence>
<evidence type="ECO:0000256" key="3">
    <source>
        <dbReference type="HAMAP-Rule" id="MF_02071"/>
    </source>
</evidence>
<comment type="caution">
    <text evidence="7">The sequence shown here is derived from an EMBL/GenBank/DDBJ whole genome shotgun (WGS) entry which is preliminary data.</text>
</comment>
<protein>
    <recommendedName>
        <fullName evidence="3">Endolytic peptidoglycan transglycosylase RlpA</fullName>
        <ecNumber evidence="3">4.2.2.-</ecNumber>
    </recommendedName>
</protein>
<dbReference type="InterPro" id="IPR036908">
    <property type="entry name" value="RlpA-like_sf"/>
</dbReference>
<comment type="similarity">
    <text evidence="3 4">Belongs to the RlpA family.</text>
</comment>
<dbReference type="GO" id="GO:0008932">
    <property type="term" value="F:lytic endotransglycosylase activity"/>
    <property type="evidence" value="ECO:0007669"/>
    <property type="project" value="UniProtKB-UniRule"/>
</dbReference>
<evidence type="ECO:0000256" key="5">
    <source>
        <dbReference type="SAM" id="MobiDB-lite"/>
    </source>
</evidence>
<dbReference type="Gene3D" id="2.40.40.10">
    <property type="entry name" value="RlpA-like domain"/>
    <property type="match status" value="1"/>
</dbReference>
<dbReference type="EMBL" id="NHON01000004">
    <property type="protein sequence ID" value="OWJ68571.1"/>
    <property type="molecule type" value="Genomic_DNA"/>
</dbReference>
<dbReference type="NCBIfam" id="TIGR00413">
    <property type="entry name" value="rlpA"/>
    <property type="match status" value="1"/>
</dbReference>
<dbReference type="OrthoDB" id="9779128at2"/>
<evidence type="ECO:0000256" key="1">
    <source>
        <dbReference type="ARBA" id="ARBA00023239"/>
    </source>
</evidence>
<feature type="region of interest" description="Disordered" evidence="5">
    <location>
        <begin position="189"/>
        <end position="212"/>
    </location>
</feature>
<evidence type="ECO:0000313" key="7">
    <source>
        <dbReference type="EMBL" id="OWJ68571.1"/>
    </source>
</evidence>
<dbReference type="InterPro" id="IPR012997">
    <property type="entry name" value="RplA"/>
</dbReference>
<evidence type="ECO:0000313" key="8">
    <source>
        <dbReference type="Proteomes" id="UP000196655"/>
    </source>
</evidence>
<keyword evidence="1 3" id="KW-0456">Lyase</keyword>
<dbReference type="Pfam" id="PF03330">
    <property type="entry name" value="DPBB_1"/>
    <property type="match status" value="1"/>
</dbReference>
<dbReference type="HAMAP" id="MF_02071">
    <property type="entry name" value="RlpA"/>
    <property type="match status" value="1"/>
</dbReference>
<dbReference type="InterPro" id="IPR009009">
    <property type="entry name" value="RlpA-like_DPBB"/>
</dbReference>
<evidence type="ECO:0000256" key="4">
    <source>
        <dbReference type="RuleBase" id="RU003495"/>
    </source>
</evidence>
<dbReference type="GO" id="GO:0000270">
    <property type="term" value="P:peptidoglycan metabolic process"/>
    <property type="evidence" value="ECO:0007669"/>
    <property type="project" value="UniProtKB-UniRule"/>
</dbReference>
<dbReference type="PANTHER" id="PTHR34183:SF8">
    <property type="entry name" value="ENDOLYTIC PEPTIDOGLYCAN TRANSGLYCOSYLASE RLPA-RELATED"/>
    <property type="match status" value="1"/>
</dbReference>
<feature type="domain" description="RlpA-like protein double-psi beta-barrel" evidence="6">
    <location>
        <begin position="87"/>
        <end position="176"/>
    </location>
</feature>
<evidence type="ECO:0000259" key="6">
    <source>
        <dbReference type="Pfam" id="PF03330"/>
    </source>
</evidence>
<organism evidence="7 8">
    <name type="scientific">Inquilinus limosus</name>
    <dbReference type="NCBI Taxonomy" id="171674"/>
    <lineage>
        <taxon>Bacteria</taxon>
        <taxon>Pseudomonadati</taxon>
        <taxon>Pseudomonadota</taxon>
        <taxon>Alphaproteobacteria</taxon>
        <taxon>Rhodospirillales</taxon>
        <taxon>Rhodospirillaceae</taxon>
        <taxon>Inquilinus</taxon>
    </lineage>
</organism>
<accession>A0A211ZTG5</accession>
<dbReference type="GO" id="GO:0071555">
    <property type="term" value="P:cell wall organization"/>
    <property type="evidence" value="ECO:0007669"/>
    <property type="project" value="UniProtKB-KW"/>
</dbReference>